<keyword evidence="2" id="KW-0812">Transmembrane</keyword>
<evidence type="ECO:0000313" key="3">
    <source>
        <dbReference type="EMBL" id="KAA6389044.1"/>
    </source>
</evidence>
<organism evidence="3 4">
    <name type="scientific">Streblomastix strix</name>
    <dbReference type="NCBI Taxonomy" id="222440"/>
    <lineage>
        <taxon>Eukaryota</taxon>
        <taxon>Metamonada</taxon>
        <taxon>Preaxostyla</taxon>
        <taxon>Oxymonadida</taxon>
        <taxon>Streblomastigidae</taxon>
        <taxon>Streblomastix</taxon>
    </lineage>
</organism>
<dbReference type="AlphaFoldDB" id="A0A5J4W232"/>
<evidence type="ECO:0000256" key="2">
    <source>
        <dbReference type="SAM" id="Phobius"/>
    </source>
</evidence>
<evidence type="ECO:0000313" key="4">
    <source>
        <dbReference type="Proteomes" id="UP000324800"/>
    </source>
</evidence>
<feature type="transmembrane region" description="Helical" evidence="2">
    <location>
        <begin position="81"/>
        <end position="100"/>
    </location>
</feature>
<dbReference type="Proteomes" id="UP000324800">
    <property type="component" value="Unassembled WGS sequence"/>
</dbReference>
<comment type="caution">
    <text evidence="3">The sequence shown here is derived from an EMBL/GenBank/DDBJ whole genome shotgun (WGS) entry which is preliminary data.</text>
</comment>
<sequence length="120" mass="13809">MDAYLDNDPASLNLFSYDTNLNEILNADIPVLQNTVQNRNQKSRNQKKKKKKKKKSHSFQRDNTMADLTRRQRESNSSMRILIIVLIHITYFMIFDGHILDAVINSASATALNLIALNFL</sequence>
<proteinExistence type="predicted"/>
<dbReference type="EMBL" id="SNRW01003736">
    <property type="protein sequence ID" value="KAA6389044.1"/>
    <property type="molecule type" value="Genomic_DNA"/>
</dbReference>
<protein>
    <submittedName>
        <fullName evidence="3">Uncharacterized protein</fullName>
    </submittedName>
</protein>
<reference evidence="3 4" key="1">
    <citation type="submission" date="2019-03" db="EMBL/GenBank/DDBJ databases">
        <title>Single cell metagenomics reveals metabolic interactions within the superorganism composed of flagellate Streblomastix strix and complex community of Bacteroidetes bacteria on its surface.</title>
        <authorList>
            <person name="Treitli S.C."/>
            <person name="Kolisko M."/>
            <person name="Husnik F."/>
            <person name="Keeling P."/>
            <person name="Hampl V."/>
        </authorList>
    </citation>
    <scope>NUCLEOTIDE SEQUENCE [LARGE SCALE GENOMIC DNA]</scope>
    <source>
        <strain evidence="3">ST1C</strain>
    </source>
</reference>
<accession>A0A5J4W232</accession>
<feature type="compositionally biased region" description="Basic residues" evidence="1">
    <location>
        <begin position="41"/>
        <end position="58"/>
    </location>
</feature>
<keyword evidence="2" id="KW-0472">Membrane</keyword>
<keyword evidence="2" id="KW-1133">Transmembrane helix</keyword>
<evidence type="ECO:0000256" key="1">
    <source>
        <dbReference type="SAM" id="MobiDB-lite"/>
    </source>
</evidence>
<name>A0A5J4W232_9EUKA</name>
<gene>
    <name evidence="3" type="ORF">EZS28_015429</name>
</gene>
<feature type="region of interest" description="Disordered" evidence="1">
    <location>
        <begin position="35"/>
        <end position="74"/>
    </location>
</feature>